<reference evidence="2 3" key="1">
    <citation type="submission" date="2012-11" db="EMBL/GenBank/DDBJ databases">
        <title>Whole genome sequence of Gluconacetobacter xylinus NBRC 13693.</title>
        <authorList>
            <person name="Azuma Y."/>
            <person name="Higashiura N."/>
            <person name="Hirakawa H."/>
            <person name="Matsushita K."/>
        </authorList>
    </citation>
    <scope>NUCLEOTIDE SEQUENCE [LARGE SCALE GENOMIC DNA]</scope>
    <source>
        <strain evidence="2 3">NBRC 13693</strain>
    </source>
</reference>
<keyword evidence="1" id="KW-0812">Transmembrane</keyword>
<feature type="transmembrane region" description="Helical" evidence="1">
    <location>
        <begin position="38"/>
        <end position="59"/>
    </location>
</feature>
<comment type="caution">
    <text evidence="2">The sequence shown here is derived from an EMBL/GenBank/DDBJ whole genome shotgun (WGS) entry which is preliminary data.</text>
</comment>
<keyword evidence="1" id="KW-1133">Transmembrane helix</keyword>
<gene>
    <name evidence="2" type="ORF">Gxy13693_017_048</name>
</gene>
<protein>
    <submittedName>
        <fullName evidence="2">Uncharacterized protein</fullName>
    </submittedName>
</protein>
<proteinExistence type="predicted"/>
<dbReference type="Proteomes" id="UP000032683">
    <property type="component" value="Unassembled WGS sequence"/>
</dbReference>
<feature type="transmembrane region" description="Helical" evidence="1">
    <location>
        <begin position="7"/>
        <end position="26"/>
    </location>
</feature>
<accession>A0A0D6Q858</accession>
<organism evidence="2 3">
    <name type="scientific">Komagataeibacter xylinus NBRC 13693</name>
    <dbReference type="NCBI Taxonomy" id="1234668"/>
    <lineage>
        <taxon>Bacteria</taxon>
        <taxon>Pseudomonadati</taxon>
        <taxon>Pseudomonadota</taxon>
        <taxon>Alphaproteobacteria</taxon>
        <taxon>Acetobacterales</taxon>
        <taxon>Acetobacteraceae</taxon>
        <taxon>Komagataeibacter</taxon>
    </lineage>
</organism>
<evidence type="ECO:0000313" key="2">
    <source>
        <dbReference type="EMBL" id="GAN99160.1"/>
    </source>
</evidence>
<name>A0A0D6Q858_KOMXY</name>
<dbReference type="AlphaFoldDB" id="A0A0D6Q858"/>
<sequence>MNRGKIIKWATIMSLLLMIGSVGVLVRGMTADGIGPVSWMVAEGLAGLGLLGLGVINICGGRD</sequence>
<dbReference type="EMBL" id="BANJ01000017">
    <property type="protein sequence ID" value="GAN99160.1"/>
    <property type="molecule type" value="Genomic_DNA"/>
</dbReference>
<evidence type="ECO:0000256" key="1">
    <source>
        <dbReference type="SAM" id="Phobius"/>
    </source>
</evidence>
<keyword evidence="1" id="KW-0472">Membrane</keyword>
<evidence type="ECO:0000313" key="3">
    <source>
        <dbReference type="Proteomes" id="UP000032683"/>
    </source>
</evidence>